<feature type="region of interest" description="Disordered" evidence="1">
    <location>
        <begin position="1"/>
        <end position="49"/>
    </location>
</feature>
<name>A0AAW1MNT2_POPJA</name>
<evidence type="ECO:0000313" key="2">
    <source>
        <dbReference type="EMBL" id="KAK9747337.1"/>
    </source>
</evidence>
<evidence type="ECO:0000256" key="1">
    <source>
        <dbReference type="SAM" id="MobiDB-lite"/>
    </source>
</evidence>
<dbReference type="EMBL" id="JASPKY010000031">
    <property type="protein sequence ID" value="KAK9747337.1"/>
    <property type="molecule type" value="Genomic_DNA"/>
</dbReference>
<feature type="compositionally biased region" description="Low complexity" evidence="1">
    <location>
        <begin position="32"/>
        <end position="46"/>
    </location>
</feature>
<dbReference type="Gene3D" id="3.30.40.10">
    <property type="entry name" value="Zinc/RING finger domain, C3HC4 (zinc finger)"/>
    <property type="match status" value="1"/>
</dbReference>
<reference evidence="2 3" key="1">
    <citation type="journal article" date="2024" name="BMC Genomics">
        <title>De novo assembly and annotation of Popillia japonica's genome with initial clues to its potential as an invasive pest.</title>
        <authorList>
            <person name="Cucini C."/>
            <person name="Boschi S."/>
            <person name="Funari R."/>
            <person name="Cardaioli E."/>
            <person name="Iannotti N."/>
            <person name="Marturano G."/>
            <person name="Paoli F."/>
            <person name="Bruttini M."/>
            <person name="Carapelli A."/>
            <person name="Frati F."/>
            <person name="Nardi F."/>
        </authorList>
    </citation>
    <scope>NUCLEOTIDE SEQUENCE [LARGE SCALE GENOMIC DNA]</scope>
    <source>
        <strain evidence="2">DMR45628</strain>
    </source>
</reference>
<keyword evidence="3" id="KW-1185">Reference proteome</keyword>
<feature type="compositionally biased region" description="Low complexity" evidence="1">
    <location>
        <begin position="1"/>
        <end position="22"/>
    </location>
</feature>
<dbReference type="SUPFAM" id="SSF57903">
    <property type="entry name" value="FYVE/PHD zinc finger"/>
    <property type="match status" value="1"/>
</dbReference>
<organism evidence="2 3">
    <name type="scientific">Popillia japonica</name>
    <name type="common">Japanese beetle</name>
    <dbReference type="NCBI Taxonomy" id="7064"/>
    <lineage>
        <taxon>Eukaryota</taxon>
        <taxon>Metazoa</taxon>
        <taxon>Ecdysozoa</taxon>
        <taxon>Arthropoda</taxon>
        <taxon>Hexapoda</taxon>
        <taxon>Insecta</taxon>
        <taxon>Pterygota</taxon>
        <taxon>Neoptera</taxon>
        <taxon>Endopterygota</taxon>
        <taxon>Coleoptera</taxon>
        <taxon>Polyphaga</taxon>
        <taxon>Scarabaeiformia</taxon>
        <taxon>Scarabaeidae</taxon>
        <taxon>Rutelinae</taxon>
        <taxon>Popillia</taxon>
    </lineage>
</organism>
<accession>A0AAW1MNT2</accession>
<sequence length="119" mass="12934">MPNSKVTKVSKDQSSSSESDVSLKAKKQMPNSKVTKVSKDQSSSSESDVDVDCMFCGNNYSKDRGGEGWIMCCMFCGNNYSKDRGGEGWIMCCHCGKWAHDACAGVGSNDDDEFTCDLV</sequence>
<dbReference type="Proteomes" id="UP001458880">
    <property type="component" value="Unassembled WGS sequence"/>
</dbReference>
<gene>
    <name evidence="2" type="ORF">QE152_g5377</name>
</gene>
<dbReference type="AlphaFoldDB" id="A0AAW1MNT2"/>
<dbReference type="InterPro" id="IPR011011">
    <property type="entry name" value="Znf_FYVE_PHD"/>
</dbReference>
<comment type="caution">
    <text evidence="2">The sequence shown here is derived from an EMBL/GenBank/DDBJ whole genome shotgun (WGS) entry which is preliminary data.</text>
</comment>
<protein>
    <submittedName>
        <fullName evidence="2">Uncharacterized protein</fullName>
    </submittedName>
</protein>
<proteinExistence type="predicted"/>
<dbReference type="InterPro" id="IPR013083">
    <property type="entry name" value="Znf_RING/FYVE/PHD"/>
</dbReference>
<evidence type="ECO:0000313" key="3">
    <source>
        <dbReference type="Proteomes" id="UP001458880"/>
    </source>
</evidence>